<dbReference type="EMBL" id="LCYA01000093">
    <property type="protein sequence ID" value="KWV86533.1"/>
    <property type="molecule type" value="Genomic_DNA"/>
</dbReference>
<protein>
    <submittedName>
        <fullName evidence="1">Uncharacterized protein</fullName>
    </submittedName>
</protein>
<dbReference type="Proteomes" id="UP000061348">
    <property type="component" value="Unassembled WGS sequence"/>
</dbReference>
<evidence type="ECO:0000313" key="1">
    <source>
        <dbReference type="EMBL" id="KWV86533.1"/>
    </source>
</evidence>
<name>A0A120G705_PSEFL</name>
<evidence type="ECO:0000313" key="2">
    <source>
        <dbReference type="Proteomes" id="UP000061348"/>
    </source>
</evidence>
<organism evidence="1 2">
    <name type="scientific">Pseudomonas fluorescens</name>
    <dbReference type="NCBI Taxonomy" id="294"/>
    <lineage>
        <taxon>Bacteria</taxon>
        <taxon>Pseudomonadati</taxon>
        <taxon>Pseudomonadota</taxon>
        <taxon>Gammaproteobacteria</taxon>
        <taxon>Pseudomonadales</taxon>
        <taxon>Pseudomonadaceae</taxon>
        <taxon>Pseudomonas</taxon>
    </lineage>
</organism>
<sequence>MHGVPAIRLEALDHVFTERQLSVALDADGVVVIDPAQVIELQVPGQGRGFAADAFHHVAVTAQGVDVVVKQHLAVAVEALSQPTLGHGHAHAVGAALAQRAGGGFYACGHAVLRVARGLGAHLPELLDILEADGRLAGALAVGVDLYHPGQVQ</sequence>
<comment type="caution">
    <text evidence="1">The sequence shown here is derived from an EMBL/GenBank/DDBJ whole genome shotgun (WGS) entry which is preliminary data.</text>
</comment>
<dbReference type="AlphaFoldDB" id="A0A120G705"/>
<accession>A0A120G705</accession>
<reference evidence="1 2" key="1">
    <citation type="submission" date="2015-05" db="EMBL/GenBank/DDBJ databases">
        <title>A genomic and transcriptomic approach to investigate the blue pigment phenotype in Pseudomonas fluorescens.</title>
        <authorList>
            <person name="Andreani N.A."/>
            <person name="Cardazzo B."/>
        </authorList>
    </citation>
    <scope>NUCLEOTIDE SEQUENCE [LARGE SCALE GENOMIC DNA]</scope>
    <source>
        <strain evidence="1 2">Ps_22</strain>
    </source>
</reference>
<proteinExistence type="predicted"/>
<gene>
    <name evidence="1" type="ORF">PFLmoz3_03966</name>
</gene>